<evidence type="ECO:0000256" key="1">
    <source>
        <dbReference type="ARBA" id="ARBA00003529"/>
    </source>
</evidence>
<dbReference type="PANTHER" id="PTHR33602:SF1">
    <property type="entry name" value="REGULATORY PROTEIN RECX FAMILY PROTEIN"/>
    <property type="match status" value="1"/>
</dbReference>
<dbReference type="NCBIfam" id="NF010733">
    <property type="entry name" value="PRK14135.1"/>
    <property type="match status" value="1"/>
</dbReference>
<dbReference type="Pfam" id="PF21982">
    <property type="entry name" value="RecX_HTH1"/>
    <property type="match status" value="1"/>
</dbReference>
<dbReference type="EMBL" id="CP097118">
    <property type="protein sequence ID" value="USS88557.1"/>
    <property type="molecule type" value="Genomic_DNA"/>
</dbReference>
<evidence type="ECO:0000259" key="7">
    <source>
        <dbReference type="Pfam" id="PF02631"/>
    </source>
</evidence>
<dbReference type="Proteomes" id="UP001057025">
    <property type="component" value="Chromosome"/>
</dbReference>
<dbReference type="Gene3D" id="1.10.10.10">
    <property type="entry name" value="Winged helix-like DNA-binding domain superfamily/Winged helix DNA-binding domain"/>
    <property type="match status" value="4"/>
</dbReference>
<dbReference type="HAMAP" id="MF_01114">
    <property type="entry name" value="RecX"/>
    <property type="match status" value="1"/>
</dbReference>
<comment type="function">
    <text evidence="1 6">Modulates RecA activity.</text>
</comment>
<dbReference type="PANTHER" id="PTHR33602">
    <property type="entry name" value="REGULATORY PROTEIN RECX FAMILY PROTEIN"/>
    <property type="match status" value="1"/>
</dbReference>
<keyword evidence="11" id="KW-1185">Reference proteome</keyword>
<dbReference type="RefSeq" id="WP_252797894.1">
    <property type="nucleotide sequence ID" value="NZ_CP097118.1"/>
</dbReference>
<proteinExistence type="inferred from homology"/>
<gene>
    <name evidence="6 10" type="primary">recX</name>
    <name evidence="10" type="ORF">M3M39_03540</name>
</gene>
<organism evidence="10 11">
    <name type="scientific">Fructilactobacillus hinvesii</name>
    <dbReference type="NCBI Taxonomy" id="2940300"/>
    <lineage>
        <taxon>Bacteria</taxon>
        <taxon>Bacillati</taxon>
        <taxon>Bacillota</taxon>
        <taxon>Bacilli</taxon>
        <taxon>Lactobacillales</taxon>
        <taxon>Lactobacillaceae</taxon>
        <taxon>Fructilactobacillus</taxon>
    </lineage>
</organism>
<evidence type="ECO:0000256" key="5">
    <source>
        <dbReference type="ARBA" id="ARBA00022490"/>
    </source>
</evidence>
<evidence type="ECO:0000256" key="3">
    <source>
        <dbReference type="ARBA" id="ARBA00009695"/>
    </source>
</evidence>
<feature type="domain" description="RecX third three-helical" evidence="8">
    <location>
        <begin position="162"/>
        <end position="208"/>
    </location>
</feature>
<reference evidence="10" key="1">
    <citation type="submission" date="2022-05" db="EMBL/GenBank/DDBJ databases">
        <authorList>
            <person name="Oliphant S.A."/>
            <person name="Watson-Haigh N.S."/>
            <person name="Sumby K.M."/>
            <person name="Gardner J.M."/>
            <person name="Jiranek V."/>
        </authorList>
    </citation>
    <scope>NUCLEOTIDE SEQUENCE</scope>
    <source>
        <strain evidence="10">KI11_C11</strain>
    </source>
</reference>
<dbReference type="Pfam" id="PF02631">
    <property type="entry name" value="RecX_HTH2"/>
    <property type="match status" value="1"/>
</dbReference>
<accession>A0ABY5BTV3</accession>
<feature type="domain" description="RecX first three-helical" evidence="9">
    <location>
        <begin position="69"/>
        <end position="106"/>
    </location>
</feature>
<evidence type="ECO:0000313" key="11">
    <source>
        <dbReference type="Proteomes" id="UP001057025"/>
    </source>
</evidence>
<feature type="domain" description="RecX third three-helical" evidence="8">
    <location>
        <begin position="222"/>
        <end position="265"/>
    </location>
</feature>
<feature type="domain" description="RecX second three-helical" evidence="7">
    <location>
        <begin position="113"/>
        <end position="153"/>
    </location>
</feature>
<dbReference type="InterPro" id="IPR053924">
    <property type="entry name" value="RecX_HTH_2nd"/>
</dbReference>
<evidence type="ECO:0000256" key="4">
    <source>
        <dbReference type="ARBA" id="ARBA00018111"/>
    </source>
</evidence>
<evidence type="ECO:0000256" key="2">
    <source>
        <dbReference type="ARBA" id="ARBA00004496"/>
    </source>
</evidence>
<evidence type="ECO:0000256" key="6">
    <source>
        <dbReference type="HAMAP-Rule" id="MF_01114"/>
    </source>
</evidence>
<dbReference type="InterPro" id="IPR003783">
    <property type="entry name" value="Regulatory_RecX"/>
</dbReference>
<keyword evidence="5 6" id="KW-0963">Cytoplasm</keyword>
<evidence type="ECO:0000313" key="10">
    <source>
        <dbReference type="EMBL" id="USS88557.1"/>
    </source>
</evidence>
<dbReference type="InterPro" id="IPR036388">
    <property type="entry name" value="WH-like_DNA-bd_sf"/>
</dbReference>
<name>A0ABY5BTV3_9LACO</name>
<comment type="subcellular location">
    <subcellularLocation>
        <location evidence="2 6">Cytoplasm</location>
    </subcellularLocation>
</comment>
<protein>
    <recommendedName>
        <fullName evidence="4 6">Regulatory protein RecX</fullName>
    </recommendedName>
</protein>
<sequence>MAQQSQLLRITKVEAQKRPGRYNVYLDGEYAFPVSEEILIQYHLFKGQTLTRTLVQTIQAADQQSKLFAKAVDFISYRSRTKVEVQTKLKDLSDDQDLIAAVVERLQKLDLLNDQQYAERYVQQMVLSGKKGPRAAFRYLLQKGISEAQAQTAVNQFYSAEQEISNGLALAQKAFDQYSRYPYNKRIEKTKLNLVRKGFDFQTIDEILPELDDTVDAQHQRELLEKAGHKAWHRYRSADPFQRRQKVKQALMRQGFSFADIDQFLEEIEEP</sequence>
<dbReference type="InterPro" id="IPR053925">
    <property type="entry name" value="RecX_HTH_3rd"/>
</dbReference>
<dbReference type="InterPro" id="IPR053926">
    <property type="entry name" value="RecX_HTH_1st"/>
</dbReference>
<evidence type="ECO:0000259" key="8">
    <source>
        <dbReference type="Pfam" id="PF21981"/>
    </source>
</evidence>
<evidence type="ECO:0000259" key="9">
    <source>
        <dbReference type="Pfam" id="PF21982"/>
    </source>
</evidence>
<comment type="similarity">
    <text evidence="3 6">Belongs to the RecX family.</text>
</comment>
<dbReference type="Pfam" id="PF21981">
    <property type="entry name" value="RecX_HTH3"/>
    <property type="match status" value="2"/>
</dbReference>